<protein>
    <recommendedName>
        <fullName evidence="2">HD domain-containing protein</fullName>
    </recommendedName>
</protein>
<name>A0A0F9GXQ4_9ZZZZ</name>
<organism evidence="1">
    <name type="scientific">marine sediment metagenome</name>
    <dbReference type="NCBI Taxonomy" id="412755"/>
    <lineage>
        <taxon>unclassified sequences</taxon>
        <taxon>metagenomes</taxon>
        <taxon>ecological metagenomes</taxon>
    </lineage>
</organism>
<dbReference type="Gene3D" id="1.10.3210.10">
    <property type="entry name" value="Hypothetical protein af1432"/>
    <property type="match status" value="1"/>
</dbReference>
<evidence type="ECO:0000313" key="1">
    <source>
        <dbReference type="EMBL" id="KKL67877.1"/>
    </source>
</evidence>
<sequence length="159" mass="18210">MGFLICRFNGCVNKFYSVAEHSVKAYYLATDENKLEALLHDAVEAYIGDVTRPLKSLLPEYRVIESKWSEVVSEKFGIPVKKSPEIKRIDGVLQVTEFLKMMATPNNLDAIPAPVPFEDADMSIRINNWSPLEAELMFLECFNEYDTVIRSRLNDKQTK</sequence>
<dbReference type="AlphaFoldDB" id="A0A0F9GXQ4"/>
<reference evidence="1" key="1">
    <citation type="journal article" date="2015" name="Nature">
        <title>Complex archaea that bridge the gap between prokaryotes and eukaryotes.</title>
        <authorList>
            <person name="Spang A."/>
            <person name="Saw J.H."/>
            <person name="Jorgensen S.L."/>
            <person name="Zaremba-Niedzwiedzka K."/>
            <person name="Martijn J."/>
            <person name="Lind A.E."/>
            <person name="van Eijk R."/>
            <person name="Schleper C."/>
            <person name="Guy L."/>
            <person name="Ettema T.J."/>
        </authorList>
    </citation>
    <scope>NUCLEOTIDE SEQUENCE</scope>
</reference>
<gene>
    <name evidence="1" type="ORF">LCGC14_2130580</name>
</gene>
<evidence type="ECO:0008006" key="2">
    <source>
        <dbReference type="Google" id="ProtNLM"/>
    </source>
</evidence>
<dbReference type="SUPFAM" id="SSF109604">
    <property type="entry name" value="HD-domain/PDEase-like"/>
    <property type="match status" value="1"/>
</dbReference>
<dbReference type="EMBL" id="LAZR01026717">
    <property type="protein sequence ID" value="KKL67877.1"/>
    <property type="molecule type" value="Genomic_DNA"/>
</dbReference>
<proteinExistence type="predicted"/>
<comment type="caution">
    <text evidence="1">The sequence shown here is derived from an EMBL/GenBank/DDBJ whole genome shotgun (WGS) entry which is preliminary data.</text>
</comment>
<accession>A0A0F9GXQ4</accession>